<gene>
    <name evidence="5" type="ORF">H206_01991</name>
</gene>
<dbReference type="InterPro" id="IPR036291">
    <property type="entry name" value="NAD(P)-bd_dom_sf"/>
</dbReference>
<dbReference type="EMBL" id="MTKO01000100">
    <property type="protein sequence ID" value="RWX44186.1"/>
    <property type="molecule type" value="Genomic_DNA"/>
</dbReference>
<protein>
    <submittedName>
        <fullName evidence="5">L-iditol 2-dehydrogenase</fullName>
        <ecNumber evidence="5">1.1.1.14</ecNumber>
    </submittedName>
</protein>
<dbReference type="SMART" id="SM00829">
    <property type="entry name" value="PKS_ER"/>
    <property type="match status" value="1"/>
</dbReference>
<dbReference type="EC" id="1.1.1.14" evidence="5"/>
<evidence type="ECO:0000313" key="6">
    <source>
        <dbReference type="Proteomes" id="UP000287853"/>
    </source>
</evidence>
<proteinExistence type="predicted"/>
<evidence type="ECO:0000256" key="3">
    <source>
        <dbReference type="ARBA" id="ARBA00023002"/>
    </source>
</evidence>
<keyword evidence="1" id="KW-0479">Metal-binding</keyword>
<accession>A0A444ITN7</accession>
<dbReference type="PANTHER" id="PTHR43401:SF2">
    <property type="entry name" value="L-THREONINE 3-DEHYDROGENASE"/>
    <property type="match status" value="1"/>
</dbReference>
<keyword evidence="6" id="KW-1185">Reference proteome</keyword>
<dbReference type="Proteomes" id="UP000287853">
    <property type="component" value="Unassembled WGS sequence"/>
</dbReference>
<dbReference type="GO" id="GO:0046872">
    <property type="term" value="F:metal ion binding"/>
    <property type="evidence" value="ECO:0007669"/>
    <property type="project" value="UniProtKB-KW"/>
</dbReference>
<dbReference type="InterPro" id="IPR013154">
    <property type="entry name" value="ADH-like_N"/>
</dbReference>
<evidence type="ECO:0000256" key="2">
    <source>
        <dbReference type="ARBA" id="ARBA00022833"/>
    </source>
</evidence>
<keyword evidence="3 5" id="KW-0560">Oxidoreductase</keyword>
<dbReference type="AlphaFoldDB" id="A0A444ITN7"/>
<dbReference type="Pfam" id="PF08240">
    <property type="entry name" value="ADH_N"/>
    <property type="match status" value="1"/>
</dbReference>
<reference evidence="5 6" key="1">
    <citation type="submission" date="2017-01" db="EMBL/GenBank/DDBJ databases">
        <title>The cable genome- insights into the physiology and evolution of filamentous bacteria capable of sulfide oxidation via long distance electron transfer.</title>
        <authorList>
            <person name="Schreiber L."/>
            <person name="Bjerg J.T."/>
            <person name="Boggild A."/>
            <person name="Van De Vossenberg J."/>
            <person name="Meysman F."/>
            <person name="Nielsen L.P."/>
            <person name="Schramm A."/>
            <person name="Kjeldsen K.U."/>
        </authorList>
    </citation>
    <scope>NUCLEOTIDE SEQUENCE [LARGE SCALE GENOMIC DNA]</scope>
    <source>
        <strain evidence="5">MCF</strain>
    </source>
</reference>
<feature type="domain" description="Enoyl reductase (ER)" evidence="4">
    <location>
        <begin position="8"/>
        <end position="333"/>
    </location>
</feature>
<evidence type="ECO:0000313" key="5">
    <source>
        <dbReference type="EMBL" id="RWX44186.1"/>
    </source>
</evidence>
<dbReference type="SUPFAM" id="SSF51735">
    <property type="entry name" value="NAD(P)-binding Rossmann-fold domains"/>
    <property type="match status" value="1"/>
</dbReference>
<comment type="caution">
    <text evidence="5">The sequence shown here is derived from an EMBL/GenBank/DDBJ whole genome shotgun (WGS) entry which is preliminary data.</text>
</comment>
<name>A0A444ITN7_9BACT</name>
<dbReference type="Pfam" id="PF00107">
    <property type="entry name" value="ADH_zinc_N"/>
    <property type="match status" value="1"/>
</dbReference>
<dbReference type="InterPro" id="IPR011032">
    <property type="entry name" value="GroES-like_sf"/>
</dbReference>
<sequence>MKAAVVYGADDIRIEDYADPVAGPGEVVVATKVAGICGKDVKTMLGQGLTEDLPAVLGHDISGEISEVGDGVQGFAVGDPVAVYPMAVCGECHYCLQKRYNLCEKATGLGHGLDGAFAEYVRVPKEIIDVGGLIRLDDEISFEDAVMAEPLSCTFAAARANRMKEGQTVLVIGGGSMGLMHLKTAKWSGCEVIVADIVDMRLSMAGQMGADHLINSASGKLQDEVMRITNGRGADVVIISIGIPDVIEECLKLVAKGGVCNIFGAASDTEVKIDPRWLHHQEITLTGTYASTPADFTKCLQLIKEEAIIVSDLISHRFTLDTFDEAMESAKSLEMVRGIITFGEMLSVSF</sequence>
<dbReference type="InterPro" id="IPR013149">
    <property type="entry name" value="ADH-like_C"/>
</dbReference>
<dbReference type="InterPro" id="IPR050129">
    <property type="entry name" value="Zn_alcohol_dh"/>
</dbReference>
<dbReference type="GO" id="GO:0003939">
    <property type="term" value="F:L-iditol 2-dehydrogenase (NAD+) activity"/>
    <property type="evidence" value="ECO:0007669"/>
    <property type="project" value="UniProtKB-EC"/>
</dbReference>
<dbReference type="Gene3D" id="3.90.180.10">
    <property type="entry name" value="Medium-chain alcohol dehydrogenases, catalytic domain"/>
    <property type="match status" value="1"/>
</dbReference>
<organism evidence="5 6">
    <name type="scientific">Candidatus Electrothrix aarhusensis</name>
    <dbReference type="NCBI Taxonomy" id="1859131"/>
    <lineage>
        <taxon>Bacteria</taxon>
        <taxon>Pseudomonadati</taxon>
        <taxon>Thermodesulfobacteriota</taxon>
        <taxon>Desulfobulbia</taxon>
        <taxon>Desulfobulbales</taxon>
        <taxon>Desulfobulbaceae</taxon>
        <taxon>Candidatus Electrothrix</taxon>
    </lineage>
</organism>
<dbReference type="SUPFAM" id="SSF50129">
    <property type="entry name" value="GroES-like"/>
    <property type="match status" value="1"/>
</dbReference>
<dbReference type="InterPro" id="IPR020843">
    <property type="entry name" value="ER"/>
</dbReference>
<evidence type="ECO:0000256" key="1">
    <source>
        <dbReference type="ARBA" id="ARBA00022723"/>
    </source>
</evidence>
<keyword evidence="2" id="KW-0862">Zinc</keyword>
<dbReference type="PANTHER" id="PTHR43401">
    <property type="entry name" value="L-THREONINE 3-DEHYDROGENASE"/>
    <property type="match status" value="1"/>
</dbReference>
<dbReference type="Gene3D" id="3.40.50.720">
    <property type="entry name" value="NAD(P)-binding Rossmann-like Domain"/>
    <property type="match status" value="1"/>
</dbReference>
<evidence type="ECO:0000259" key="4">
    <source>
        <dbReference type="SMART" id="SM00829"/>
    </source>
</evidence>